<feature type="compositionally biased region" description="Low complexity" evidence="5">
    <location>
        <begin position="73"/>
        <end position="85"/>
    </location>
</feature>
<dbReference type="PANTHER" id="PTHR10159:SF529">
    <property type="entry name" value="TYROSINE-PROTEIN PHOSPHATASE DOMAIN-CONTAINING PROTEIN"/>
    <property type="match status" value="1"/>
</dbReference>
<dbReference type="SMART" id="SM00195">
    <property type="entry name" value="DSPc"/>
    <property type="match status" value="1"/>
</dbReference>
<gene>
    <name evidence="7" type="ORF">Tcan_11450</name>
</gene>
<feature type="region of interest" description="Disordered" evidence="5">
    <location>
        <begin position="54"/>
        <end position="113"/>
    </location>
</feature>
<keyword evidence="4" id="KW-0904">Protein phosphatase</keyword>
<proteinExistence type="inferred from homology"/>
<dbReference type="GO" id="GO:0005737">
    <property type="term" value="C:cytoplasm"/>
    <property type="evidence" value="ECO:0007669"/>
    <property type="project" value="TreeGrafter"/>
</dbReference>
<dbReference type="InterPro" id="IPR000340">
    <property type="entry name" value="Dual-sp_phosphatase_cat-dom"/>
</dbReference>
<dbReference type="PANTHER" id="PTHR10159">
    <property type="entry name" value="DUAL SPECIFICITY PROTEIN PHOSPHATASE"/>
    <property type="match status" value="1"/>
</dbReference>
<dbReference type="EMBL" id="JPKZ01001478">
    <property type="protein sequence ID" value="KHN81674.1"/>
    <property type="molecule type" value="Genomic_DNA"/>
</dbReference>
<feature type="region of interest" description="Disordered" evidence="5">
    <location>
        <begin position="190"/>
        <end position="218"/>
    </location>
</feature>
<organism evidence="7 8">
    <name type="scientific">Toxocara canis</name>
    <name type="common">Canine roundworm</name>
    <dbReference type="NCBI Taxonomy" id="6265"/>
    <lineage>
        <taxon>Eukaryota</taxon>
        <taxon>Metazoa</taxon>
        <taxon>Ecdysozoa</taxon>
        <taxon>Nematoda</taxon>
        <taxon>Chromadorea</taxon>
        <taxon>Rhabditida</taxon>
        <taxon>Spirurina</taxon>
        <taxon>Ascaridomorpha</taxon>
        <taxon>Ascaridoidea</taxon>
        <taxon>Toxocaridae</taxon>
        <taxon>Toxocara</taxon>
    </lineage>
</organism>
<reference evidence="7 8" key="1">
    <citation type="submission" date="2014-11" db="EMBL/GenBank/DDBJ databases">
        <title>Genetic blueprint of the zoonotic pathogen Toxocara canis.</title>
        <authorList>
            <person name="Zhu X.-Q."/>
            <person name="Korhonen P.K."/>
            <person name="Cai H."/>
            <person name="Young N.D."/>
            <person name="Nejsum P."/>
            <person name="von Samson-Himmelstjerna G."/>
            <person name="Boag P.R."/>
            <person name="Tan P."/>
            <person name="Li Q."/>
            <person name="Min J."/>
            <person name="Yang Y."/>
            <person name="Wang X."/>
            <person name="Fang X."/>
            <person name="Hall R.S."/>
            <person name="Hofmann A."/>
            <person name="Sternberg P.W."/>
            <person name="Jex A.R."/>
            <person name="Gasser R.B."/>
        </authorList>
    </citation>
    <scope>NUCLEOTIDE SEQUENCE [LARGE SCALE GENOMIC DNA]</scope>
    <source>
        <strain evidence="7">PN_DK_2014</strain>
    </source>
</reference>
<accession>A0A0B2VJV2</accession>
<evidence type="ECO:0000256" key="4">
    <source>
        <dbReference type="ARBA" id="ARBA00022912"/>
    </source>
</evidence>
<dbReference type="CDD" id="cd14498">
    <property type="entry name" value="DSP"/>
    <property type="match status" value="1"/>
</dbReference>
<sequence length="440" mass="48517">MRRAYHEPFLLNAYHSRTPPARAFGSAHSPTYFGSNLSTASSFFATLRLFPRKSKGPHMRRSVPTLAQGRHLSSSGSSGPPSRGSFVESSQQNAQWTSRNTRSRASSANSSALETGQIQLYLKKRDSRASISSCMIGESRPISAESKDEDNAYSPKGTPNSANIVSLRPDAGNSRASRLITVHPAAQIESRNRSSVISEPSTDSNSSKNSDESTAGTAAQSALLVRQNTAPSIVARPRTHYIGELVWQAFQVDETVYCGGLDAVLNLNMLCRLNIEYIVDLSGIDEDTMPRNRRGECPCLCSRRTAHSRVIMAINVLEEKPGQPYKQDLIPYFEDFVALIAKAKAFKKCVLVHSHYGRNRAPAFTAAYLMHERRCTRVQALLKVNDCMSKMRPGLCISDTLQRALMRWQTVLGIRAVDSGGSADERLSVPLFSIKRTAWT</sequence>
<evidence type="ECO:0000256" key="3">
    <source>
        <dbReference type="ARBA" id="ARBA00022801"/>
    </source>
</evidence>
<dbReference type="Proteomes" id="UP000031036">
    <property type="component" value="Unassembled WGS sequence"/>
</dbReference>
<keyword evidence="8" id="KW-1185">Reference proteome</keyword>
<protein>
    <recommendedName>
        <fullName evidence="2">protein-tyrosine-phosphatase</fullName>
        <ecNumber evidence="2">3.1.3.48</ecNumber>
    </recommendedName>
</protein>
<evidence type="ECO:0000313" key="7">
    <source>
        <dbReference type="EMBL" id="KHN81674.1"/>
    </source>
</evidence>
<dbReference type="GO" id="GO:0004725">
    <property type="term" value="F:protein tyrosine phosphatase activity"/>
    <property type="evidence" value="ECO:0007669"/>
    <property type="project" value="UniProtKB-EC"/>
</dbReference>
<evidence type="ECO:0000256" key="1">
    <source>
        <dbReference type="ARBA" id="ARBA00008601"/>
    </source>
</evidence>
<dbReference type="EC" id="3.1.3.48" evidence="2"/>
<dbReference type="AlphaFoldDB" id="A0A0B2VJV2"/>
<feature type="compositionally biased region" description="Polar residues" evidence="5">
    <location>
        <begin position="87"/>
        <end position="96"/>
    </location>
</feature>
<feature type="compositionally biased region" description="Low complexity" evidence="5">
    <location>
        <begin position="97"/>
        <end position="112"/>
    </location>
</feature>
<dbReference type="Pfam" id="PF00782">
    <property type="entry name" value="DSPc"/>
    <property type="match status" value="1"/>
</dbReference>
<dbReference type="OMA" id="AYLMHER"/>
<keyword evidence="3" id="KW-0378">Hydrolase</keyword>
<evidence type="ECO:0000259" key="6">
    <source>
        <dbReference type="SMART" id="SM00195"/>
    </source>
</evidence>
<name>A0A0B2VJV2_TOXCA</name>
<evidence type="ECO:0000256" key="2">
    <source>
        <dbReference type="ARBA" id="ARBA00013064"/>
    </source>
</evidence>
<evidence type="ECO:0000256" key="5">
    <source>
        <dbReference type="SAM" id="MobiDB-lite"/>
    </source>
</evidence>
<dbReference type="SUPFAM" id="SSF52799">
    <property type="entry name" value="(Phosphotyrosine protein) phosphatases II"/>
    <property type="match status" value="1"/>
</dbReference>
<dbReference type="InterPro" id="IPR029021">
    <property type="entry name" value="Prot-tyrosine_phosphatase-like"/>
</dbReference>
<feature type="domain" description="Tyrosine-protein phosphatase" evidence="6">
    <location>
        <begin position="248"/>
        <end position="411"/>
    </location>
</feature>
<dbReference type="OrthoDB" id="2017893at2759"/>
<dbReference type="GO" id="GO:0043409">
    <property type="term" value="P:negative regulation of MAPK cascade"/>
    <property type="evidence" value="ECO:0007669"/>
    <property type="project" value="TreeGrafter"/>
</dbReference>
<comment type="similarity">
    <text evidence="1">Belongs to the protein-tyrosine phosphatase family. Non-receptor class dual specificity subfamily.</text>
</comment>
<dbReference type="InterPro" id="IPR020422">
    <property type="entry name" value="TYR_PHOSPHATASE_DUAL_dom"/>
</dbReference>
<feature type="compositionally biased region" description="Polar residues" evidence="5">
    <location>
        <begin position="193"/>
        <end position="218"/>
    </location>
</feature>
<evidence type="ECO:0000313" key="8">
    <source>
        <dbReference type="Proteomes" id="UP000031036"/>
    </source>
</evidence>
<dbReference type="Gene3D" id="3.90.190.10">
    <property type="entry name" value="Protein tyrosine phosphatase superfamily"/>
    <property type="match status" value="1"/>
</dbReference>
<feature type="region of interest" description="Disordered" evidence="5">
    <location>
        <begin position="140"/>
        <end position="169"/>
    </location>
</feature>
<comment type="caution">
    <text evidence="7">The sequence shown here is derived from an EMBL/GenBank/DDBJ whole genome shotgun (WGS) entry which is preliminary data.</text>
</comment>